<feature type="domain" description="Teneurin-like YD-shell" evidence="4">
    <location>
        <begin position="328"/>
        <end position="572"/>
    </location>
</feature>
<dbReference type="InterPro" id="IPR022385">
    <property type="entry name" value="Rhs_assc_core"/>
</dbReference>
<feature type="chain" id="PRO_5047351430" description="Teneurin-like YD-shell domain-containing protein" evidence="3">
    <location>
        <begin position="22"/>
        <end position="767"/>
    </location>
</feature>
<dbReference type="Pfam" id="PF05593">
    <property type="entry name" value="RHS_repeat"/>
    <property type="match status" value="3"/>
</dbReference>
<reference evidence="5" key="1">
    <citation type="submission" date="2022-10" db="EMBL/GenBank/DDBJ databases">
        <title>Chitiniphilus purpureus sp. nov., a novel chitin-degrading bacterium isolated from crawfish pond sediment.</title>
        <authorList>
            <person name="Li K."/>
        </authorList>
    </citation>
    <scope>NUCLEOTIDE SEQUENCE</scope>
    <source>
        <strain evidence="5">CD1</strain>
    </source>
</reference>
<name>A0ABY6DMB7_9NEIS</name>
<dbReference type="InterPro" id="IPR006530">
    <property type="entry name" value="YD"/>
</dbReference>
<dbReference type="RefSeq" id="WP_263124928.1">
    <property type="nucleotide sequence ID" value="NZ_CP106753.1"/>
</dbReference>
<dbReference type="Pfam" id="PF25023">
    <property type="entry name" value="TEN_YD-shell"/>
    <property type="match status" value="1"/>
</dbReference>
<dbReference type="PANTHER" id="PTHR32305:SF15">
    <property type="entry name" value="PROTEIN RHSA-RELATED"/>
    <property type="match status" value="1"/>
</dbReference>
<evidence type="ECO:0000256" key="1">
    <source>
        <dbReference type="ARBA" id="ARBA00022737"/>
    </source>
</evidence>
<evidence type="ECO:0000259" key="4">
    <source>
        <dbReference type="Pfam" id="PF25023"/>
    </source>
</evidence>
<feature type="region of interest" description="Disordered" evidence="2">
    <location>
        <begin position="135"/>
        <end position="160"/>
    </location>
</feature>
<feature type="compositionally biased region" description="Basic and acidic residues" evidence="2">
    <location>
        <begin position="151"/>
        <end position="160"/>
    </location>
</feature>
<dbReference type="InterPro" id="IPR056823">
    <property type="entry name" value="TEN-like_YD-shell"/>
</dbReference>
<protein>
    <recommendedName>
        <fullName evidence="4">Teneurin-like YD-shell domain-containing protein</fullName>
    </recommendedName>
</protein>
<feature type="signal peptide" evidence="3">
    <location>
        <begin position="1"/>
        <end position="21"/>
    </location>
</feature>
<proteinExistence type="predicted"/>
<organism evidence="5 6">
    <name type="scientific">Chitiniphilus purpureus</name>
    <dbReference type="NCBI Taxonomy" id="2981137"/>
    <lineage>
        <taxon>Bacteria</taxon>
        <taxon>Pseudomonadati</taxon>
        <taxon>Pseudomonadota</taxon>
        <taxon>Betaproteobacteria</taxon>
        <taxon>Neisseriales</taxon>
        <taxon>Chitinibacteraceae</taxon>
        <taxon>Chitiniphilus</taxon>
    </lineage>
</organism>
<keyword evidence="3" id="KW-0732">Signal</keyword>
<evidence type="ECO:0000256" key="3">
    <source>
        <dbReference type="SAM" id="SignalP"/>
    </source>
</evidence>
<dbReference type="NCBIfam" id="TIGR01643">
    <property type="entry name" value="YD_repeat_2x"/>
    <property type="match status" value="7"/>
</dbReference>
<feature type="compositionally biased region" description="Polar residues" evidence="2">
    <location>
        <begin position="135"/>
        <end position="150"/>
    </location>
</feature>
<evidence type="ECO:0000256" key="2">
    <source>
        <dbReference type="SAM" id="MobiDB-lite"/>
    </source>
</evidence>
<dbReference type="Proteomes" id="UP001061302">
    <property type="component" value="Chromosome"/>
</dbReference>
<sequence length="767" mass="84003">MTLFRPLLLAGLALAGSLAHAALPAHQATVSTFYDYDALGRLERIMDAQGHQTTFTYDANGNRTSRKDALGRETRYAYDALNRLVRITHPDGGIVELRYDARDNLVSVKDALGFTTTYTYNGFDDLIRQLSPDSGATTTTYDASGLPQSRTDARGKTASVTRDDLGRPTRIAFGDETHQFSYDPPNGTGQPAGFSDASGSTQYSYDPQGRLAQVTRQLGNATLVTRYGYTAAGQLNRIAYPSGTIVEYDWQHGQVSAMRVNGQPLLDQLHYSIDGRPLAWRWGNGQLRQAPGDAQGRVAGLTLADSQFTYSYDAVGNLIRQDPGTAALRSYGYDRMDRLAQASIGTTQYSYRYDLNGNRTEKHTGAAINLLTHHPANNQVLSVAGAGLDGKYSYDAAGNMVNYGANLYNNAGRLIRSNSTPARHYRYNALGQRVQKSDNASDTTLYAYDPQGQLQGEYDAAGQPKLEHLWLGTLPVGTVQHSQGTAQLYYAWADHLGATRQLSDPARRKVVWDWPISEPFGHSGVREDPDVDGKLVTYHLRFPGQYFDKETGRFYNYFRDYDPRIGRYIQSDPIGLEGGINTYGYADSTPLVLIDPDGLTPGPYRPADTPTHLIPYRHMLSAVQHRVDPNKISKAPAMSRELEDAVCSPSFGNSAKGGAANVAAHEAYKNDLRAVMNKPTVSDPSLAKIMDPLYRPNATIGSGSTAAAIRQERATGQPVGGAYHSQKAADSIRSLERWLANNPTARASDRAAAENVIKDMRNALQGR</sequence>
<dbReference type="InterPro" id="IPR050708">
    <property type="entry name" value="T6SS_VgrG/RHS"/>
</dbReference>
<evidence type="ECO:0000313" key="5">
    <source>
        <dbReference type="EMBL" id="UXY15517.1"/>
    </source>
</evidence>
<feature type="region of interest" description="Disordered" evidence="2">
    <location>
        <begin position="175"/>
        <end position="201"/>
    </location>
</feature>
<accession>A0ABY6DMB7</accession>
<dbReference type="InterPro" id="IPR031325">
    <property type="entry name" value="RHS_repeat"/>
</dbReference>
<dbReference type="PRINTS" id="PR00394">
    <property type="entry name" value="RHSPROTEIN"/>
</dbReference>
<evidence type="ECO:0000313" key="6">
    <source>
        <dbReference type="Proteomes" id="UP001061302"/>
    </source>
</evidence>
<dbReference type="PANTHER" id="PTHR32305">
    <property type="match status" value="1"/>
</dbReference>
<gene>
    <name evidence="5" type="ORF">N8I74_00435</name>
</gene>
<dbReference type="EMBL" id="CP106753">
    <property type="protein sequence ID" value="UXY15517.1"/>
    <property type="molecule type" value="Genomic_DNA"/>
</dbReference>
<keyword evidence="1" id="KW-0677">Repeat</keyword>
<keyword evidence="6" id="KW-1185">Reference proteome</keyword>
<dbReference type="NCBIfam" id="TIGR03696">
    <property type="entry name" value="Rhs_assc_core"/>
    <property type="match status" value="1"/>
</dbReference>
<dbReference type="Gene3D" id="2.180.10.10">
    <property type="entry name" value="RHS repeat-associated core"/>
    <property type="match status" value="1"/>
</dbReference>